<sequence length="42" mass="4919">MNSWLNILANSFKVLIFCLNRRTWEHPHVLFIQDGTAAKFVS</sequence>
<evidence type="ECO:0000313" key="2">
    <source>
        <dbReference type="Proteomes" id="UP000435910"/>
    </source>
</evidence>
<dbReference type="Proteomes" id="UP000435910">
    <property type="component" value="Unassembled WGS sequence"/>
</dbReference>
<evidence type="ECO:0000313" key="1">
    <source>
        <dbReference type="EMBL" id="TWL28159.1"/>
    </source>
</evidence>
<accession>A0A8B5YC88</accession>
<protein>
    <submittedName>
        <fullName evidence="1">Uncharacterized protein</fullName>
    </submittedName>
</protein>
<gene>
    <name evidence="1" type="ORF">CHCC16736_0254</name>
</gene>
<dbReference type="EMBL" id="NILC01000022">
    <property type="protein sequence ID" value="TWL28159.1"/>
    <property type="molecule type" value="Genomic_DNA"/>
</dbReference>
<reference evidence="1 2" key="1">
    <citation type="submission" date="2019-06" db="EMBL/GenBank/DDBJ databases">
        <title>Genome sequence analysis of &gt;100 Bacillus licheniformis strains suggests intrinsic resistance to this species.</title>
        <authorList>
            <person name="Wels M."/>
            <person name="Siezen R.J."/>
            <person name="Johansen E."/>
            <person name="Stuer-Lauridsen B."/>
            <person name="Bjerre K."/>
            <person name="Nielsen B.K.K."/>
        </authorList>
    </citation>
    <scope>NUCLEOTIDE SEQUENCE [LARGE SCALE GENOMIC DNA]</scope>
    <source>
        <strain evidence="1 2">BAC-16736</strain>
    </source>
</reference>
<comment type="caution">
    <text evidence="1">The sequence shown here is derived from an EMBL/GenBank/DDBJ whole genome shotgun (WGS) entry which is preliminary data.</text>
</comment>
<organism evidence="1 2">
    <name type="scientific">Bacillus licheniformis</name>
    <dbReference type="NCBI Taxonomy" id="1402"/>
    <lineage>
        <taxon>Bacteria</taxon>
        <taxon>Bacillati</taxon>
        <taxon>Bacillota</taxon>
        <taxon>Bacilli</taxon>
        <taxon>Bacillales</taxon>
        <taxon>Bacillaceae</taxon>
        <taxon>Bacillus</taxon>
    </lineage>
</organism>
<proteinExistence type="predicted"/>
<dbReference type="AlphaFoldDB" id="A0A8B5YC88"/>
<name>A0A8B5YC88_BACLI</name>